<feature type="region of interest" description="Disordered" evidence="1">
    <location>
        <begin position="87"/>
        <end position="118"/>
    </location>
</feature>
<feature type="region of interest" description="Disordered" evidence="1">
    <location>
        <begin position="31"/>
        <end position="53"/>
    </location>
</feature>
<name>A0A840EZD8_9ACTN</name>
<protein>
    <submittedName>
        <fullName evidence="2">Uncharacterized protein</fullName>
    </submittedName>
</protein>
<keyword evidence="3" id="KW-1185">Reference proteome</keyword>
<gene>
    <name evidence="2" type="ORF">BKA16_003513</name>
</gene>
<proteinExistence type="predicted"/>
<comment type="caution">
    <text evidence="2">The sequence shown here is derived from an EMBL/GenBank/DDBJ whole genome shotgun (WGS) entry which is preliminary data.</text>
</comment>
<reference evidence="2 3" key="1">
    <citation type="submission" date="2020-08" db="EMBL/GenBank/DDBJ databases">
        <title>Sequencing the genomes of 1000 actinobacteria strains.</title>
        <authorList>
            <person name="Klenk H.-P."/>
        </authorList>
    </citation>
    <scope>NUCLEOTIDE SEQUENCE [LARGE SCALE GENOMIC DNA]</scope>
    <source>
        <strain evidence="2 3">DSM 45298</strain>
    </source>
</reference>
<accession>A0A840EZD8</accession>
<dbReference type="EMBL" id="JACIFP010000001">
    <property type="protein sequence ID" value="MBB4136961.1"/>
    <property type="molecule type" value="Genomic_DNA"/>
</dbReference>
<organism evidence="2 3">
    <name type="scientific">Gordonia humi</name>
    <dbReference type="NCBI Taxonomy" id="686429"/>
    <lineage>
        <taxon>Bacteria</taxon>
        <taxon>Bacillati</taxon>
        <taxon>Actinomycetota</taxon>
        <taxon>Actinomycetes</taxon>
        <taxon>Mycobacteriales</taxon>
        <taxon>Gordoniaceae</taxon>
        <taxon>Gordonia</taxon>
    </lineage>
</organism>
<evidence type="ECO:0000313" key="2">
    <source>
        <dbReference type="EMBL" id="MBB4136961.1"/>
    </source>
</evidence>
<dbReference type="AlphaFoldDB" id="A0A840EZD8"/>
<evidence type="ECO:0000256" key="1">
    <source>
        <dbReference type="SAM" id="MobiDB-lite"/>
    </source>
</evidence>
<feature type="compositionally biased region" description="Basic and acidic residues" evidence="1">
    <location>
        <begin position="97"/>
        <end position="108"/>
    </location>
</feature>
<sequence length="181" mass="19446">MTEVLPRSGSVSSVRECLCPLSPFCHHFPDRGKQSAVSPPQLQNRTSPPNTRNALTWQESVQPSSAVIANCLHGVLAPLRLLTRAVPGRHRASGRRARADSRPPRDRPPVGPPTADAACAARRRGRSWRSAAVEPITPTRRAGRSTLITRIGRTASTAAAVIGTMRGPDSSPGTLRRRVST</sequence>
<evidence type="ECO:0000313" key="3">
    <source>
        <dbReference type="Proteomes" id="UP000551501"/>
    </source>
</evidence>
<feature type="compositionally biased region" description="Polar residues" evidence="1">
    <location>
        <begin position="35"/>
        <end position="53"/>
    </location>
</feature>
<feature type="compositionally biased region" description="Basic residues" evidence="1">
    <location>
        <begin position="87"/>
        <end position="96"/>
    </location>
</feature>
<dbReference type="Proteomes" id="UP000551501">
    <property type="component" value="Unassembled WGS sequence"/>
</dbReference>